<reference evidence="1 2" key="1">
    <citation type="submission" date="2017-11" db="EMBL/GenBank/DDBJ databases">
        <title>Genome sequence of Lysinibacillus sphaericus, a lignin-degrading bacteria isolated from municipal solid waste soil.</title>
        <authorList>
            <person name="Persinoti G.F."/>
            <person name="Paixao D.A."/>
            <person name="Bugg T.D."/>
            <person name="Squina F.M."/>
        </authorList>
    </citation>
    <scope>NUCLEOTIDE SEQUENCE [LARGE SCALE GENOMIC DNA]</scope>
    <source>
        <strain evidence="1 2">A1</strain>
    </source>
</reference>
<name>A0A2S5D0M9_LYSSH</name>
<gene>
    <name evidence="1" type="ORF">LYSIN_01422</name>
</gene>
<accession>A0A2S5D0M9</accession>
<evidence type="ECO:0000313" key="1">
    <source>
        <dbReference type="EMBL" id="POZ56639.1"/>
    </source>
</evidence>
<comment type="caution">
    <text evidence="1">The sequence shown here is derived from an EMBL/GenBank/DDBJ whole genome shotgun (WGS) entry which is preliminary data.</text>
</comment>
<dbReference type="Proteomes" id="UP000237319">
    <property type="component" value="Unassembled WGS sequence"/>
</dbReference>
<sequence length="184" mass="19259">MGCRDCNKATIHHHANNMCGCEKNQCFFRFKAPCIPEMNGVIPPPPINTARVCEIYLATDEAIGNGQYLGLGTASALFPRNTVVIPENAIITGIVLNVRDNTLTAADTVTAEVVISRSCGFTDPISTGVIASVTGPNTAANPNCCGSATANYPVNKCDLLSVRIVTGDGALPFGAAVTVMYVLP</sequence>
<organism evidence="1 2">
    <name type="scientific">Lysinibacillus sphaericus</name>
    <name type="common">Bacillus sphaericus</name>
    <dbReference type="NCBI Taxonomy" id="1421"/>
    <lineage>
        <taxon>Bacteria</taxon>
        <taxon>Bacillati</taxon>
        <taxon>Bacillota</taxon>
        <taxon>Bacilli</taxon>
        <taxon>Bacillales</taxon>
        <taxon>Bacillaceae</taxon>
        <taxon>Lysinibacillus</taxon>
    </lineage>
</organism>
<evidence type="ECO:0000313" key="2">
    <source>
        <dbReference type="Proteomes" id="UP000237319"/>
    </source>
</evidence>
<dbReference type="EMBL" id="PGLV01000001">
    <property type="protein sequence ID" value="POZ56639.1"/>
    <property type="molecule type" value="Genomic_DNA"/>
</dbReference>
<proteinExistence type="predicted"/>
<dbReference type="RefSeq" id="WP_103976675.1">
    <property type="nucleotide sequence ID" value="NZ_PGLV01000001.1"/>
</dbReference>
<dbReference type="AlphaFoldDB" id="A0A2S5D0M9"/>
<protein>
    <submittedName>
        <fullName evidence="1">Uncharacterized protein</fullName>
    </submittedName>
</protein>
<keyword evidence="2" id="KW-1185">Reference proteome</keyword>